<sequence>MVEIRTPDERSCLRCGRREVWDEDAGAWQVGDDEVGDVYCIHDWDVTGEFTPVAKP</sequence>
<dbReference type="GeneID" id="54131426"/>
<reference evidence="2 3" key="1">
    <citation type="journal article" date="2019" name="Int. J. Syst. Evol. Microbiol.">
        <title>The Global Catalogue of Microorganisms (GCM) 10K type strain sequencing project: providing services to taxonomists for standard genome sequencing and annotation.</title>
        <authorList>
            <consortium name="The Broad Institute Genomics Platform"/>
            <consortium name="The Broad Institute Genome Sequencing Center for Infectious Disease"/>
            <person name="Wu L."/>
            <person name="Ma J."/>
        </authorList>
    </citation>
    <scope>NUCLEOTIDE SEQUENCE [LARGE SCALE GENOMIC DNA]</scope>
    <source>
        <strain evidence="2 3">JCM 16327</strain>
    </source>
</reference>
<proteinExistence type="predicted"/>
<evidence type="ECO:0000313" key="2">
    <source>
        <dbReference type="EMBL" id="GAA0655119.1"/>
    </source>
</evidence>
<evidence type="ECO:0000259" key="1">
    <source>
        <dbReference type="Pfam" id="PF20576"/>
    </source>
</evidence>
<dbReference type="EMBL" id="BAAADU010000002">
    <property type="protein sequence ID" value="GAA0655119.1"/>
    <property type="molecule type" value="Genomic_DNA"/>
</dbReference>
<organism evidence="2 3">
    <name type="scientific">Salarchaeum japonicum</name>
    <dbReference type="NCBI Taxonomy" id="555573"/>
    <lineage>
        <taxon>Archaea</taxon>
        <taxon>Methanobacteriati</taxon>
        <taxon>Methanobacteriota</taxon>
        <taxon>Stenosarchaea group</taxon>
        <taxon>Halobacteria</taxon>
        <taxon>Halobacteriales</taxon>
        <taxon>Halobacteriaceae</taxon>
    </lineage>
</organism>
<name>A0AAV3T367_9EURY</name>
<protein>
    <recommendedName>
        <fullName evidence="1">HEWD domain-containing protein</fullName>
    </recommendedName>
</protein>
<dbReference type="RefSeq" id="WP_168219959.1">
    <property type="nucleotide sequence ID" value="NZ_BAAADU010000002.1"/>
</dbReference>
<feature type="domain" description="HEWD" evidence="1">
    <location>
        <begin position="2"/>
        <end position="55"/>
    </location>
</feature>
<dbReference type="Proteomes" id="UP001500194">
    <property type="component" value="Unassembled WGS sequence"/>
</dbReference>
<accession>A0AAV3T367</accession>
<dbReference type="Pfam" id="PF20576">
    <property type="entry name" value="HEWD"/>
    <property type="match status" value="1"/>
</dbReference>
<evidence type="ECO:0000313" key="3">
    <source>
        <dbReference type="Proteomes" id="UP001500194"/>
    </source>
</evidence>
<dbReference type="AlphaFoldDB" id="A0AAV3T367"/>
<dbReference type="InterPro" id="IPR046782">
    <property type="entry name" value="HEWD"/>
</dbReference>
<comment type="caution">
    <text evidence="2">The sequence shown here is derived from an EMBL/GenBank/DDBJ whole genome shotgun (WGS) entry which is preliminary data.</text>
</comment>
<gene>
    <name evidence="2" type="ORF">GCM10009019_18530</name>
</gene>
<keyword evidence="3" id="KW-1185">Reference proteome</keyword>